<evidence type="ECO:0000313" key="1">
    <source>
        <dbReference type="EMBL" id="BBI47927.1"/>
    </source>
</evidence>
<name>A0ABM7GC12_9GAMM</name>
<keyword evidence="2" id="KW-1185">Reference proteome</keyword>
<reference evidence="2" key="1">
    <citation type="journal article" date="2019" name="Microbiol. Resour. Announc.">
        <title>Complete Genome Sequence of Halomonas olivaria, a Moderately Halophilic Bacterium Isolated from Olive Processing Effluents, Obtained by Nanopore Sequencing.</title>
        <authorList>
            <person name="Nagata S."/>
            <person name="Ii K.M."/>
            <person name="Tsukimi T."/>
            <person name="Miura M.C."/>
            <person name="Galipon J."/>
            <person name="Arakawa K."/>
        </authorList>
    </citation>
    <scope>NUCLEOTIDE SEQUENCE [LARGE SCALE GENOMIC DNA]</scope>
    <source>
        <strain evidence="2">TYRC17</strain>
    </source>
</reference>
<sequence length="96" mass="10485">MATASLSLSAQAATEISWWHAMGGQLGEILEEMTQDFNESQDDYHVTPSYRGTYSETMTGAIAAFRANEQPHILQVFEVGTGTMMNAKGAIYQCTS</sequence>
<organism evidence="1 2">
    <name type="scientific">Vreelandella olivaria</name>
    <dbReference type="NCBI Taxonomy" id="390919"/>
    <lineage>
        <taxon>Bacteria</taxon>
        <taxon>Pseudomonadati</taxon>
        <taxon>Pseudomonadota</taxon>
        <taxon>Gammaproteobacteria</taxon>
        <taxon>Oceanospirillales</taxon>
        <taxon>Halomonadaceae</taxon>
        <taxon>Vreelandella</taxon>
    </lineage>
</organism>
<gene>
    <name evidence="1" type="ORF">HORIV_03480</name>
</gene>
<dbReference type="EMBL" id="AP019416">
    <property type="protein sequence ID" value="BBI47927.1"/>
    <property type="molecule type" value="Genomic_DNA"/>
</dbReference>
<evidence type="ECO:0000313" key="2">
    <source>
        <dbReference type="Proteomes" id="UP000289555"/>
    </source>
</evidence>
<dbReference type="Gene3D" id="3.40.190.10">
    <property type="entry name" value="Periplasmic binding protein-like II"/>
    <property type="match status" value="1"/>
</dbReference>
<protein>
    <submittedName>
        <fullName evidence="1">Uncharacterized protein</fullName>
    </submittedName>
</protein>
<accession>A0ABM7GC12</accession>
<dbReference type="Proteomes" id="UP000289555">
    <property type="component" value="Chromosome"/>
</dbReference>
<dbReference type="SUPFAM" id="SSF53850">
    <property type="entry name" value="Periplasmic binding protein-like II"/>
    <property type="match status" value="1"/>
</dbReference>
<proteinExistence type="predicted"/>